<sequence>MIKWFKKLPNTTKMLMMSGVVALLAILLVTVTVLQNA</sequence>
<keyword evidence="1" id="KW-0812">Transmembrane</keyword>
<keyword evidence="1" id="KW-0472">Membrane</keyword>
<dbReference type="AlphaFoldDB" id="A0AAQ1MDP4"/>
<gene>
    <name evidence="2" type="ORF">SAMN05444424_1391</name>
</gene>
<evidence type="ECO:0000313" key="3">
    <source>
        <dbReference type="Proteomes" id="UP000184089"/>
    </source>
</evidence>
<name>A0AAQ1MDP4_9FIRM</name>
<feature type="transmembrane region" description="Helical" evidence="1">
    <location>
        <begin position="12"/>
        <end position="34"/>
    </location>
</feature>
<accession>A0AAQ1MDP4</accession>
<dbReference type="EMBL" id="FQVY01000002">
    <property type="protein sequence ID" value="SHG07944.1"/>
    <property type="molecule type" value="Genomic_DNA"/>
</dbReference>
<keyword evidence="1" id="KW-1133">Transmembrane helix</keyword>
<dbReference type="Proteomes" id="UP000184089">
    <property type="component" value="Unassembled WGS sequence"/>
</dbReference>
<evidence type="ECO:0000313" key="2">
    <source>
        <dbReference type="EMBL" id="SHG07944.1"/>
    </source>
</evidence>
<reference evidence="3" key="1">
    <citation type="submission" date="2016-11" db="EMBL/GenBank/DDBJ databases">
        <authorList>
            <person name="Jaros S."/>
            <person name="Januszkiewicz K."/>
            <person name="Wedrychowicz H."/>
        </authorList>
    </citation>
    <scope>NUCLEOTIDE SEQUENCE [LARGE SCALE GENOMIC DNA]</scope>
    <source>
        <strain evidence="3">DSM 4029</strain>
    </source>
</reference>
<proteinExistence type="predicted"/>
<organism evidence="2 3">
    <name type="scientific">Bittarella massiliensis</name>
    <name type="common">ex Durand et al. 2017</name>
    <dbReference type="NCBI Taxonomy" id="1720313"/>
    <lineage>
        <taxon>Bacteria</taxon>
        <taxon>Bacillati</taxon>
        <taxon>Bacillota</taxon>
        <taxon>Clostridia</taxon>
        <taxon>Eubacteriales</taxon>
        <taxon>Oscillospiraceae</taxon>
        <taxon>Bittarella (ex Durand et al. 2017)</taxon>
    </lineage>
</organism>
<evidence type="ECO:0000256" key="1">
    <source>
        <dbReference type="SAM" id="Phobius"/>
    </source>
</evidence>
<protein>
    <submittedName>
        <fullName evidence="2">Uncharacterized protein</fullName>
    </submittedName>
</protein>
<comment type="caution">
    <text evidence="2">The sequence shown here is derived from an EMBL/GenBank/DDBJ whole genome shotgun (WGS) entry which is preliminary data.</text>
</comment>